<accession>C6HAW9</accession>
<gene>
    <name evidence="6" type="ORF">HCDG_03851</name>
</gene>
<feature type="domain" description="SH3" evidence="4">
    <location>
        <begin position="677"/>
        <end position="737"/>
    </location>
</feature>
<feature type="compositionally biased region" description="Pro residues" evidence="3">
    <location>
        <begin position="577"/>
        <end position="592"/>
    </location>
</feature>
<keyword evidence="1 2" id="KW-0728">SH3 domain</keyword>
<dbReference type="PROSITE" id="PS50002">
    <property type="entry name" value="SH3"/>
    <property type="match status" value="2"/>
</dbReference>
<dbReference type="SUPFAM" id="SSF50044">
    <property type="entry name" value="SH3-domain"/>
    <property type="match status" value="2"/>
</dbReference>
<feature type="compositionally biased region" description="Polar residues" evidence="3">
    <location>
        <begin position="462"/>
        <end position="479"/>
    </location>
</feature>
<dbReference type="Gene3D" id="2.30.30.40">
    <property type="entry name" value="SH3 Domains"/>
    <property type="match status" value="2"/>
</dbReference>
<dbReference type="VEuPathDB" id="FungiDB:HCDG_03851"/>
<dbReference type="OrthoDB" id="5971719at2759"/>
<dbReference type="Proteomes" id="UP000002624">
    <property type="component" value="Unassembled WGS sequence"/>
</dbReference>
<dbReference type="GO" id="GO:0030427">
    <property type="term" value="C:site of polarized growth"/>
    <property type="evidence" value="ECO:0007669"/>
    <property type="project" value="TreeGrafter"/>
</dbReference>
<feature type="compositionally biased region" description="Basic and acidic residues" evidence="3">
    <location>
        <begin position="426"/>
        <end position="435"/>
    </location>
</feature>
<dbReference type="CDD" id="cd11281">
    <property type="entry name" value="ADF_drebrin_like"/>
    <property type="match status" value="1"/>
</dbReference>
<dbReference type="PRINTS" id="PR00452">
    <property type="entry name" value="SH3DOMAIN"/>
</dbReference>
<dbReference type="Pfam" id="PF14604">
    <property type="entry name" value="SH3_9"/>
    <property type="match status" value="2"/>
</dbReference>
<dbReference type="SMART" id="SM00102">
    <property type="entry name" value="ADF"/>
    <property type="match status" value="1"/>
</dbReference>
<dbReference type="EMBL" id="GG692422">
    <property type="protein sequence ID" value="EER42392.1"/>
    <property type="molecule type" value="Genomic_DNA"/>
</dbReference>
<dbReference type="PANTHER" id="PTHR10829:SF25">
    <property type="entry name" value="DREBRIN-LIKE PROTEIN"/>
    <property type="match status" value="1"/>
</dbReference>
<dbReference type="GO" id="GO:0051015">
    <property type="term" value="F:actin filament binding"/>
    <property type="evidence" value="ECO:0007669"/>
    <property type="project" value="TreeGrafter"/>
</dbReference>
<evidence type="ECO:0000259" key="4">
    <source>
        <dbReference type="PROSITE" id="PS50002"/>
    </source>
</evidence>
<dbReference type="PANTHER" id="PTHR10829">
    <property type="entry name" value="CORTACTIN AND DREBRIN"/>
    <property type="match status" value="1"/>
</dbReference>
<feature type="region of interest" description="Disordered" evidence="3">
    <location>
        <begin position="157"/>
        <end position="197"/>
    </location>
</feature>
<dbReference type="PRINTS" id="PR00499">
    <property type="entry name" value="P67PHOX"/>
</dbReference>
<dbReference type="OMA" id="FKEPRGA"/>
<dbReference type="CDD" id="cd11961">
    <property type="entry name" value="SH3_Abp1_fungi_C2"/>
    <property type="match status" value="1"/>
</dbReference>
<dbReference type="InterPro" id="IPR036028">
    <property type="entry name" value="SH3-like_dom_sf"/>
</dbReference>
<dbReference type="InterPro" id="IPR029006">
    <property type="entry name" value="ADF-H/Gelsolin-like_dom_sf"/>
</dbReference>
<evidence type="ECO:0000256" key="1">
    <source>
        <dbReference type="ARBA" id="ARBA00022443"/>
    </source>
</evidence>
<dbReference type="FunFam" id="3.40.20.10:FF:000045">
    <property type="entry name" value="Actin binding protein, putative"/>
    <property type="match status" value="1"/>
</dbReference>
<feature type="compositionally biased region" description="Low complexity" evidence="3">
    <location>
        <begin position="441"/>
        <end position="455"/>
    </location>
</feature>
<dbReference type="InterPro" id="IPR002108">
    <property type="entry name" value="ADF-H"/>
</dbReference>
<dbReference type="InterPro" id="IPR001452">
    <property type="entry name" value="SH3_domain"/>
</dbReference>
<organism evidence="6 7">
    <name type="scientific">Ajellomyces capsulatus (strain H143)</name>
    <name type="common">Darling's disease fungus</name>
    <name type="synonym">Histoplasma capsulatum</name>
    <dbReference type="NCBI Taxonomy" id="544712"/>
    <lineage>
        <taxon>Eukaryota</taxon>
        <taxon>Fungi</taxon>
        <taxon>Dikarya</taxon>
        <taxon>Ascomycota</taxon>
        <taxon>Pezizomycotina</taxon>
        <taxon>Eurotiomycetes</taxon>
        <taxon>Eurotiomycetidae</taxon>
        <taxon>Onygenales</taxon>
        <taxon>Ajellomycetaceae</taxon>
        <taxon>Histoplasma</taxon>
    </lineage>
</organism>
<name>C6HAW9_AJECH</name>
<feature type="domain" description="SH3" evidence="4">
    <location>
        <begin position="768"/>
        <end position="825"/>
    </location>
</feature>
<dbReference type="GO" id="GO:0030864">
    <property type="term" value="C:cortical actin cytoskeleton"/>
    <property type="evidence" value="ECO:0007669"/>
    <property type="project" value="TreeGrafter"/>
</dbReference>
<dbReference type="eggNOG" id="KOG3655">
    <property type="taxonomic scope" value="Eukaryota"/>
</dbReference>
<protein>
    <submittedName>
        <fullName evidence="6">Actin binding protein</fullName>
    </submittedName>
</protein>
<evidence type="ECO:0000313" key="7">
    <source>
        <dbReference type="Proteomes" id="UP000002624"/>
    </source>
</evidence>
<evidence type="ECO:0000259" key="5">
    <source>
        <dbReference type="PROSITE" id="PS51263"/>
    </source>
</evidence>
<dbReference type="HOGENOM" id="CLU_013085_2_0_1"/>
<feature type="compositionally biased region" description="Polar residues" evidence="3">
    <location>
        <begin position="326"/>
        <end position="335"/>
    </location>
</feature>
<feature type="region of interest" description="Disordered" evidence="3">
    <location>
        <begin position="322"/>
        <end position="367"/>
    </location>
</feature>
<dbReference type="Gene3D" id="3.40.20.10">
    <property type="entry name" value="Severin"/>
    <property type="match status" value="1"/>
</dbReference>
<feature type="compositionally biased region" description="Polar residues" evidence="3">
    <location>
        <begin position="757"/>
        <end position="771"/>
    </location>
</feature>
<reference evidence="7" key="1">
    <citation type="submission" date="2009-05" db="EMBL/GenBank/DDBJ databases">
        <title>The genome sequence of Ajellomyces capsulatus strain H143.</title>
        <authorList>
            <person name="Champion M."/>
            <person name="Cuomo C.A."/>
            <person name="Ma L.-J."/>
            <person name="Henn M.R."/>
            <person name="Sil A."/>
            <person name="Goldman B."/>
            <person name="Young S.K."/>
            <person name="Kodira C.D."/>
            <person name="Zeng Q."/>
            <person name="Koehrsen M."/>
            <person name="Alvarado L."/>
            <person name="Berlin A.M."/>
            <person name="Borenstein D."/>
            <person name="Chen Z."/>
            <person name="Engels R."/>
            <person name="Freedman E."/>
            <person name="Gellesch M."/>
            <person name="Goldberg J."/>
            <person name="Griggs A."/>
            <person name="Gujja S."/>
            <person name="Heiman D.I."/>
            <person name="Hepburn T.A."/>
            <person name="Howarth C."/>
            <person name="Jen D."/>
            <person name="Larson L."/>
            <person name="Lewis B."/>
            <person name="Mehta T."/>
            <person name="Park D."/>
            <person name="Pearson M."/>
            <person name="Roberts A."/>
            <person name="Saif S."/>
            <person name="Shea T.D."/>
            <person name="Shenoy N."/>
            <person name="Sisk P."/>
            <person name="Stolte C."/>
            <person name="Sykes S."/>
            <person name="Walk T."/>
            <person name="White J."/>
            <person name="Yandava C."/>
            <person name="Klein B."/>
            <person name="McEwen J.G."/>
            <person name="Puccia R."/>
            <person name="Goldman G.H."/>
            <person name="Felipe M.S."/>
            <person name="Nino-Vega G."/>
            <person name="San-Blas G."/>
            <person name="Taylor J.W."/>
            <person name="Mendoza L."/>
            <person name="Galagan J.E."/>
            <person name="Nusbaum C."/>
            <person name="Birren B.W."/>
        </authorList>
    </citation>
    <scope>NUCLEOTIDE SEQUENCE [LARGE SCALE GENOMIC DNA]</scope>
    <source>
        <strain evidence="7">H143</strain>
    </source>
</reference>
<feature type="compositionally biased region" description="Pro residues" evidence="3">
    <location>
        <begin position="553"/>
        <end position="562"/>
    </location>
</feature>
<proteinExistence type="predicted"/>
<feature type="region of interest" description="Disordered" evidence="3">
    <location>
        <begin position="379"/>
        <end position="677"/>
    </location>
</feature>
<dbReference type="Pfam" id="PF00241">
    <property type="entry name" value="Cofilin_ADF"/>
    <property type="match status" value="1"/>
</dbReference>
<feature type="region of interest" description="Disordered" evidence="3">
    <location>
        <begin position="736"/>
        <end position="771"/>
    </location>
</feature>
<dbReference type="AlphaFoldDB" id="C6HAW9"/>
<evidence type="ECO:0000256" key="3">
    <source>
        <dbReference type="SAM" id="MobiDB-lite"/>
    </source>
</evidence>
<dbReference type="FunFam" id="2.30.30.40:FF:000242">
    <property type="entry name" value="Actin binding protein"/>
    <property type="match status" value="1"/>
</dbReference>
<feature type="domain" description="ADF-H" evidence="5">
    <location>
        <begin position="5"/>
        <end position="156"/>
    </location>
</feature>
<feature type="region of interest" description="Disordered" evidence="3">
    <location>
        <begin position="251"/>
        <end position="271"/>
    </location>
</feature>
<sequence>MATLNLSTNGPSISKSYRAVVEASAPTGPAAASPTYGQWAVFVVSTPLVNAFQQDSAGKESVLKVQSSGEGELEDLIEDFSDGRVQFAYVKVKDPNTGLPKNVLIGWCGEGVPERTKGYFTSHLAAVSKLLHGYHVQITARSDRDLTPESIVQKVADSSGSKYSAGDAAVPTRPGPKPTVASKPVFTPSRSGGAFKPLAGTHRTAARAQEDVDDDGWGADAPPVTRTQLEKVKPAYQPTKVNMQEIMSQKPSVSKFEHRPTDENPSSTVIKGTYQPVGKVDIAAIRRQARESGQSHDDRPEPVKGAYEPVGKVDIAAIRARAQGPSDGSQASPRNLSPAITGGSGGSEERRTLAERSAAFSSSDRLMTLPKPKVANKFSGASTFTGTKAPVPGGFGVAPTTNATTMSGASRTFADQGGKTPAQLWAEKKARERGSAVESASSPVGSQQPLQSQSSGGAGWKSSYTGKSWAPVQTAQTGDNGAGHRRSGSELDETKISQKDEEEEQDISNRGVGSIRDRFANAPPMGAAAPVSSFERSAPSPPPLDTTNKPDPPRGVPIPGLPSRPTEPEQLYEGQPEPIPSPPPQPRSPTPQSPTTVPGSPIRVAMPVGMGSAAEKIPDAHEEQFSPSTALPVRSLETQLPGEEDLDDELTHNDARAVAQSGATAPHPEPPAAAKSSESIRALVIYDYEKAEDNEIDLVEGEYVTEIDMVSDDWWMGVNARGDRGLFPQNYVELASAPDQPAPASGSGYGSGGDAQPDTTSGAAQPGTTGRTATAQYDYEAAEDNELGFPEGARITNIEFPDEDWWHGEYNGQRGLFPSNYVALD</sequence>
<dbReference type="GO" id="GO:0030833">
    <property type="term" value="P:regulation of actin filament polymerization"/>
    <property type="evidence" value="ECO:0007669"/>
    <property type="project" value="TreeGrafter"/>
</dbReference>
<dbReference type="STRING" id="544712.C6HAW9"/>
<dbReference type="SUPFAM" id="SSF55753">
    <property type="entry name" value="Actin depolymerizing proteins"/>
    <property type="match status" value="1"/>
</dbReference>
<dbReference type="GO" id="GO:0005884">
    <property type="term" value="C:actin filament"/>
    <property type="evidence" value="ECO:0007669"/>
    <property type="project" value="TreeGrafter"/>
</dbReference>
<dbReference type="PROSITE" id="PS51263">
    <property type="entry name" value="ADF_H"/>
    <property type="match status" value="1"/>
</dbReference>
<feature type="compositionally biased region" description="Basic and acidic residues" evidence="3">
    <location>
        <begin position="487"/>
        <end position="499"/>
    </location>
</feature>
<feature type="region of interest" description="Disordered" evidence="3">
    <location>
        <begin position="289"/>
        <end position="309"/>
    </location>
</feature>
<dbReference type="InterPro" id="IPR035719">
    <property type="entry name" value="Abp1_fungi_SH3_C1"/>
</dbReference>
<evidence type="ECO:0000256" key="2">
    <source>
        <dbReference type="PROSITE-ProRule" id="PRU00192"/>
    </source>
</evidence>
<evidence type="ECO:0000313" key="6">
    <source>
        <dbReference type="EMBL" id="EER42392.1"/>
    </source>
</evidence>
<dbReference type="InterPro" id="IPR035718">
    <property type="entry name" value="Abp1_fungi_SH3_C2"/>
</dbReference>
<feature type="compositionally biased region" description="Polar residues" evidence="3">
    <location>
        <begin position="399"/>
        <end position="410"/>
    </location>
</feature>
<dbReference type="CDD" id="cd11962">
    <property type="entry name" value="SH3_Abp1_fungi_C1"/>
    <property type="match status" value="1"/>
</dbReference>
<dbReference type="SMART" id="SM00326">
    <property type="entry name" value="SH3"/>
    <property type="match status" value="2"/>
</dbReference>
<feature type="compositionally biased region" description="Basic and acidic residues" evidence="3">
    <location>
        <begin position="289"/>
        <end position="302"/>
    </location>
</feature>